<feature type="compositionally biased region" description="Basic and acidic residues" evidence="1">
    <location>
        <begin position="328"/>
        <end position="342"/>
    </location>
</feature>
<dbReference type="Proteomes" id="UP000887575">
    <property type="component" value="Unassembled WGS sequence"/>
</dbReference>
<feature type="compositionally biased region" description="Low complexity" evidence="1">
    <location>
        <begin position="316"/>
        <end position="327"/>
    </location>
</feature>
<sequence length="582" mass="65614">MSRREVEVIKYGQLQKKLIRTKGTLRRKKVAYYEDSLWVALCVHDHKIPLIEWYRTEESLKEHNPIKVIDLLYTNYVTITVQDHNCFVIGFKGNQETLELAAITSRERSEWVTAVNDCLIRLGVLQNESNVYGDCVPQRSAEPLNLLDSPLASSQTTSPIRSPYFNYPNLSLDEPIPLSDEGISIENENRHSYGRLSNGETVPPMNSRRHSSVDHSPARVGTSNSNGSVEHSTPTPKPRKSITSNGSITPTVQIRPPLPPRQSDSNEFPNQNRFTTSSDEGIYDLPRSAAALSLYDSLSPLGSPVVNSALISAMSTTSLASSSTDSRASSELRHERQHDFRRASLIPPHPNMDYLDDPYSQYTSIRRSSEHIEARGMSQPLRSVSVSLTMLIESVLFVEIGNRVWVGGWTQNLDQQLSCLFRVGDELVEVENTPVHGIENIPQLFYDLSTPGSPITLQIRPIPNAITCRLVKPFHSGKDLGIVLHKEKNKISNIIEDSAAYRRGIPKTITSYFEPNLQTPTVITEVNHRRLNPLSKSSEPLQRINAVREGMEFSITLQPYDFMKEMKKQLRKVPHHKLYLGQ</sequence>
<feature type="region of interest" description="Disordered" evidence="1">
    <location>
        <begin position="316"/>
        <end position="351"/>
    </location>
</feature>
<reference evidence="4" key="1">
    <citation type="submission" date="2024-02" db="UniProtKB">
        <authorList>
            <consortium name="WormBaseParasite"/>
        </authorList>
    </citation>
    <scope>IDENTIFICATION</scope>
</reference>
<protein>
    <submittedName>
        <fullName evidence="4">PH domain-containing protein</fullName>
    </submittedName>
</protein>
<feature type="domain" description="PH" evidence="2">
    <location>
        <begin position="7"/>
        <end position="120"/>
    </location>
</feature>
<feature type="compositionally biased region" description="Polar residues" evidence="1">
    <location>
        <begin position="221"/>
        <end position="234"/>
    </location>
</feature>
<evidence type="ECO:0000259" key="2">
    <source>
        <dbReference type="PROSITE" id="PS50003"/>
    </source>
</evidence>
<feature type="region of interest" description="Disordered" evidence="1">
    <location>
        <begin position="187"/>
        <end position="281"/>
    </location>
</feature>
<dbReference type="Pfam" id="PF00169">
    <property type="entry name" value="PH"/>
    <property type="match status" value="1"/>
</dbReference>
<dbReference type="SUPFAM" id="SSF50729">
    <property type="entry name" value="PH domain-like"/>
    <property type="match status" value="1"/>
</dbReference>
<dbReference type="SMART" id="SM00233">
    <property type="entry name" value="PH"/>
    <property type="match status" value="1"/>
</dbReference>
<feature type="compositionally biased region" description="Polar residues" evidence="1">
    <location>
        <begin position="262"/>
        <end position="279"/>
    </location>
</feature>
<evidence type="ECO:0000313" key="3">
    <source>
        <dbReference type="Proteomes" id="UP000887575"/>
    </source>
</evidence>
<organism evidence="3 4">
    <name type="scientific">Mesorhabditis belari</name>
    <dbReference type="NCBI Taxonomy" id="2138241"/>
    <lineage>
        <taxon>Eukaryota</taxon>
        <taxon>Metazoa</taxon>
        <taxon>Ecdysozoa</taxon>
        <taxon>Nematoda</taxon>
        <taxon>Chromadorea</taxon>
        <taxon>Rhabditida</taxon>
        <taxon>Rhabditina</taxon>
        <taxon>Rhabditomorpha</taxon>
        <taxon>Rhabditoidea</taxon>
        <taxon>Rhabditidae</taxon>
        <taxon>Mesorhabditinae</taxon>
        <taxon>Mesorhabditis</taxon>
    </lineage>
</organism>
<dbReference type="InterPro" id="IPR001849">
    <property type="entry name" value="PH_domain"/>
</dbReference>
<dbReference type="Gene3D" id="2.30.29.30">
    <property type="entry name" value="Pleckstrin-homology domain (PH domain)/Phosphotyrosine-binding domain (PTB)"/>
    <property type="match status" value="1"/>
</dbReference>
<keyword evidence="3" id="KW-1185">Reference proteome</keyword>
<evidence type="ECO:0000256" key="1">
    <source>
        <dbReference type="SAM" id="MobiDB-lite"/>
    </source>
</evidence>
<feature type="compositionally biased region" description="Polar residues" evidence="1">
    <location>
        <begin position="241"/>
        <end position="252"/>
    </location>
</feature>
<dbReference type="WBParaSite" id="MBELARI_LOCUS17502">
    <property type="protein sequence ID" value="MBELARI_LOCUS17502"/>
    <property type="gene ID" value="MBELARI_LOCUS17502"/>
</dbReference>
<proteinExistence type="predicted"/>
<evidence type="ECO:0000313" key="4">
    <source>
        <dbReference type="WBParaSite" id="MBELARI_LOCUS17502"/>
    </source>
</evidence>
<accession>A0AAF3J5I3</accession>
<dbReference type="InterPro" id="IPR011993">
    <property type="entry name" value="PH-like_dom_sf"/>
</dbReference>
<name>A0AAF3J5I3_9BILA</name>
<dbReference type="AlphaFoldDB" id="A0AAF3J5I3"/>
<dbReference type="PROSITE" id="PS50003">
    <property type="entry name" value="PH_DOMAIN"/>
    <property type="match status" value="1"/>
</dbReference>